<dbReference type="EMBL" id="JAHUTI010064669">
    <property type="protein sequence ID" value="MED6253232.1"/>
    <property type="molecule type" value="Genomic_DNA"/>
</dbReference>
<evidence type="ECO:0000313" key="1">
    <source>
        <dbReference type="EMBL" id="MED6253232.1"/>
    </source>
</evidence>
<keyword evidence="2" id="KW-1185">Reference proteome</keyword>
<organism evidence="1 2">
    <name type="scientific">Ataeniobius toweri</name>
    <dbReference type="NCBI Taxonomy" id="208326"/>
    <lineage>
        <taxon>Eukaryota</taxon>
        <taxon>Metazoa</taxon>
        <taxon>Chordata</taxon>
        <taxon>Craniata</taxon>
        <taxon>Vertebrata</taxon>
        <taxon>Euteleostomi</taxon>
        <taxon>Actinopterygii</taxon>
        <taxon>Neopterygii</taxon>
        <taxon>Teleostei</taxon>
        <taxon>Neoteleostei</taxon>
        <taxon>Acanthomorphata</taxon>
        <taxon>Ovalentaria</taxon>
        <taxon>Atherinomorphae</taxon>
        <taxon>Cyprinodontiformes</taxon>
        <taxon>Goodeidae</taxon>
        <taxon>Ataeniobius</taxon>
    </lineage>
</organism>
<dbReference type="Proteomes" id="UP001345963">
    <property type="component" value="Unassembled WGS sequence"/>
</dbReference>
<reference evidence="1 2" key="1">
    <citation type="submission" date="2021-07" db="EMBL/GenBank/DDBJ databases">
        <authorList>
            <person name="Palmer J.M."/>
        </authorList>
    </citation>
    <scope>NUCLEOTIDE SEQUENCE [LARGE SCALE GENOMIC DNA]</scope>
    <source>
        <strain evidence="1 2">AT_MEX2019</strain>
        <tissue evidence="1">Muscle</tissue>
    </source>
</reference>
<accession>A0ABU7BRF5</accession>
<sequence length="118" mass="13501">MPEGEKKRHISFLNYTQVGGAVFNNILNQLIKISCSDALTFPTKQYHHETACLDWKFIVLTRTIVCGRREQLSVIRLPASGQTGERFRRAQISNIQPKTNLTMIRSLQFCKSLSSFLL</sequence>
<comment type="caution">
    <text evidence="1">The sequence shown here is derived from an EMBL/GenBank/DDBJ whole genome shotgun (WGS) entry which is preliminary data.</text>
</comment>
<evidence type="ECO:0000313" key="2">
    <source>
        <dbReference type="Proteomes" id="UP001345963"/>
    </source>
</evidence>
<name>A0ABU7BRF5_9TELE</name>
<gene>
    <name evidence="1" type="ORF">ATANTOWER_024812</name>
</gene>
<protein>
    <submittedName>
        <fullName evidence="1">Uncharacterized protein</fullName>
    </submittedName>
</protein>
<proteinExistence type="predicted"/>